<evidence type="ECO:0000256" key="6">
    <source>
        <dbReference type="ARBA" id="ARBA00017286"/>
    </source>
</evidence>
<evidence type="ECO:0000256" key="9">
    <source>
        <dbReference type="ARBA" id="ARBA00023242"/>
    </source>
</evidence>
<dbReference type="PANTHER" id="PTHR18829">
    <property type="entry name" value="PROTEIN YAE1 HOMOLOG"/>
    <property type="match status" value="1"/>
</dbReference>
<evidence type="ECO:0000256" key="7">
    <source>
        <dbReference type="ARBA" id="ARBA00018400"/>
    </source>
</evidence>
<evidence type="ECO:0000256" key="5">
    <source>
        <dbReference type="ARBA" id="ARBA00011427"/>
    </source>
</evidence>
<reference evidence="11 12" key="1">
    <citation type="submission" date="2017-10" db="EMBL/GenBank/DDBJ databases">
        <title>Development of genomic resources for the powdery mildew, Erysiphe pulchra.</title>
        <authorList>
            <person name="Wadl P.A."/>
            <person name="Mack B.M."/>
            <person name="Moore G."/>
            <person name="Beltz S.B."/>
        </authorList>
    </citation>
    <scope>NUCLEOTIDE SEQUENCE [LARGE SCALE GENOMIC DNA]</scope>
    <source>
        <strain evidence="11">Cflorida</strain>
    </source>
</reference>
<dbReference type="InterPro" id="IPR019191">
    <property type="entry name" value="Essential_protein_Yae1_N"/>
</dbReference>
<keyword evidence="12" id="KW-1185">Reference proteome</keyword>
<comment type="caution">
    <text evidence="11">The sequence shown here is derived from an EMBL/GenBank/DDBJ whole genome shotgun (WGS) entry which is preliminary data.</text>
</comment>
<dbReference type="Proteomes" id="UP000237438">
    <property type="component" value="Unassembled WGS sequence"/>
</dbReference>
<evidence type="ECO:0000256" key="8">
    <source>
        <dbReference type="ARBA" id="ARBA00022490"/>
    </source>
</evidence>
<comment type="subunit">
    <text evidence="5">May form a complex with LTO1.</text>
</comment>
<proteinExistence type="inferred from homology"/>
<dbReference type="EMBL" id="PEDP01000492">
    <property type="protein sequence ID" value="POS85817.1"/>
    <property type="molecule type" value="Genomic_DNA"/>
</dbReference>
<organism evidence="11 12">
    <name type="scientific">Erysiphe pulchra</name>
    <dbReference type="NCBI Taxonomy" id="225359"/>
    <lineage>
        <taxon>Eukaryota</taxon>
        <taxon>Fungi</taxon>
        <taxon>Dikarya</taxon>
        <taxon>Ascomycota</taxon>
        <taxon>Pezizomycotina</taxon>
        <taxon>Leotiomycetes</taxon>
        <taxon>Erysiphales</taxon>
        <taxon>Erysiphaceae</taxon>
        <taxon>Erysiphe</taxon>
    </lineage>
</organism>
<evidence type="ECO:0000313" key="12">
    <source>
        <dbReference type="Proteomes" id="UP000237438"/>
    </source>
</evidence>
<dbReference type="InterPro" id="IPR038881">
    <property type="entry name" value="Yae1-like"/>
</dbReference>
<keyword evidence="8" id="KW-0963">Cytoplasm</keyword>
<protein>
    <recommendedName>
        <fullName evidence="7">Protein YAE1</fullName>
    </recommendedName>
    <alternativeName>
        <fullName evidence="6">Protein yae1</fullName>
    </alternativeName>
</protein>
<evidence type="ECO:0000256" key="2">
    <source>
        <dbReference type="ARBA" id="ARBA00004123"/>
    </source>
</evidence>
<feature type="domain" description="Essential protein Yae1 N-terminal" evidence="10">
    <location>
        <begin position="63"/>
        <end position="101"/>
    </location>
</feature>
<dbReference type="Pfam" id="PF09811">
    <property type="entry name" value="Yae1_N"/>
    <property type="match status" value="1"/>
</dbReference>
<evidence type="ECO:0000256" key="1">
    <source>
        <dbReference type="ARBA" id="ARBA00003836"/>
    </source>
</evidence>
<comment type="function">
    <text evidence="1">The complex LTO1:YAE1 may function as a target specific adapter that probably recruits apo-RPLI1 to the cytosolic iron-sulfur protein assembly (CIA) complex machinery. May be required for biogenesis of the large ribosomal subunit and initiation of translation.</text>
</comment>
<comment type="similarity">
    <text evidence="4">Belongs to the YAE1 family.</text>
</comment>
<dbReference type="PANTHER" id="PTHR18829:SF0">
    <property type="entry name" value="PROTEIN YAE1 HOMOLOG"/>
    <property type="match status" value="1"/>
</dbReference>
<name>A0A2S4PUX2_9PEZI</name>
<dbReference type="GO" id="GO:0005737">
    <property type="term" value="C:cytoplasm"/>
    <property type="evidence" value="ECO:0007669"/>
    <property type="project" value="UniProtKB-SubCell"/>
</dbReference>
<keyword evidence="9" id="KW-0539">Nucleus</keyword>
<sequence>MEKNTNLFGGTAGDELTDCQDWSNDELQDVFGSDSSLGSVSGGFDNNDCSDIPRLKTKHETEGYREGISQGKLKIVQRAFDEGFGLGAVLGSRVGLVLGLLEGLARSRDMGVSEMERLQKLLGMAEKELSIRSVFGTEWWDEQGIWKYEITGLDAESEATFHHVAKAHPLLKKWESVVEEELQKSHLNSKIFENIDDDDNLFEGRNKFNEVEEKKLISAKATNDDLALIRNDLHW</sequence>
<accession>A0A2S4PUX2</accession>
<dbReference type="STRING" id="225359.A0A2S4PUX2"/>
<comment type="subcellular location">
    <subcellularLocation>
        <location evidence="3">Cytoplasm</location>
    </subcellularLocation>
    <subcellularLocation>
        <location evidence="2">Nucleus</location>
    </subcellularLocation>
</comment>
<dbReference type="OrthoDB" id="20086at2759"/>
<evidence type="ECO:0000256" key="4">
    <source>
        <dbReference type="ARBA" id="ARBA00007096"/>
    </source>
</evidence>
<evidence type="ECO:0000313" key="11">
    <source>
        <dbReference type="EMBL" id="POS85817.1"/>
    </source>
</evidence>
<evidence type="ECO:0000256" key="3">
    <source>
        <dbReference type="ARBA" id="ARBA00004496"/>
    </source>
</evidence>
<evidence type="ECO:0000259" key="10">
    <source>
        <dbReference type="Pfam" id="PF09811"/>
    </source>
</evidence>
<dbReference type="GO" id="GO:0005634">
    <property type="term" value="C:nucleus"/>
    <property type="evidence" value="ECO:0007669"/>
    <property type="project" value="UniProtKB-SubCell"/>
</dbReference>
<gene>
    <name evidence="11" type="ORF">EPUL_003407</name>
</gene>
<dbReference type="AlphaFoldDB" id="A0A2S4PUX2"/>